<dbReference type="InterPro" id="IPR016047">
    <property type="entry name" value="M23ase_b-sheet_dom"/>
</dbReference>
<evidence type="ECO:0000313" key="11">
    <source>
        <dbReference type="EMBL" id="MDM7861795.1"/>
    </source>
</evidence>
<dbReference type="CDD" id="cd12797">
    <property type="entry name" value="M23_peptidase"/>
    <property type="match status" value="1"/>
</dbReference>
<feature type="domain" description="Opacity-associated protein A LysM-like" evidence="9">
    <location>
        <begin position="75"/>
        <end position="143"/>
    </location>
</feature>
<keyword evidence="12" id="KW-1185">Reference proteome</keyword>
<proteinExistence type="predicted"/>
<evidence type="ECO:0000313" key="12">
    <source>
        <dbReference type="Proteomes" id="UP001234343"/>
    </source>
</evidence>
<evidence type="ECO:0000259" key="9">
    <source>
        <dbReference type="Pfam" id="PF04225"/>
    </source>
</evidence>
<dbReference type="InterPro" id="IPR045834">
    <property type="entry name" value="Csd3_N2"/>
</dbReference>
<name>A0ABT7T070_9ALTE</name>
<dbReference type="Pfam" id="PF04225">
    <property type="entry name" value="LysM_OapA"/>
    <property type="match status" value="1"/>
</dbReference>
<comment type="cofactor">
    <cofactor evidence="1">
        <name>Zn(2+)</name>
        <dbReference type="ChEBI" id="CHEBI:29105"/>
    </cofactor>
</comment>
<dbReference type="Pfam" id="PF19425">
    <property type="entry name" value="Csd3_N2"/>
    <property type="match status" value="1"/>
</dbReference>
<feature type="domain" description="Csd3-like second N-terminal" evidence="10">
    <location>
        <begin position="178"/>
        <end position="293"/>
    </location>
</feature>
<evidence type="ECO:0000256" key="6">
    <source>
        <dbReference type="ARBA" id="ARBA00022833"/>
    </source>
</evidence>
<accession>A0ABT7T070</accession>
<evidence type="ECO:0000259" key="8">
    <source>
        <dbReference type="Pfam" id="PF01551"/>
    </source>
</evidence>
<keyword evidence="6" id="KW-0862">Zinc</keyword>
<dbReference type="PANTHER" id="PTHR21666:SF288">
    <property type="entry name" value="CELL DIVISION PROTEIN YTFB"/>
    <property type="match status" value="1"/>
</dbReference>
<evidence type="ECO:0000256" key="5">
    <source>
        <dbReference type="ARBA" id="ARBA00022801"/>
    </source>
</evidence>
<evidence type="ECO:0000256" key="1">
    <source>
        <dbReference type="ARBA" id="ARBA00001947"/>
    </source>
</evidence>
<dbReference type="InterPro" id="IPR011055">
    <property type="entry name" value="Dup_hybrid_motif"/>
</dbReference>
<dbReference type="Gene3D" id="3.10.450.350">
    <property type="match status" value="2"/>
</dbReference>
<dbReference type="SUPFAM" id="SSF51261">
    <property type="entry name" value="Duplicated hybrid motif"/>
    <property type="match status" value="1"/>
</dbReference>
<dbReference type="PANTHER" id="PTHR21666">
    <property type="entry name" value="PEPTIDASE-RELATED"/>
    <property type="match status" value="1"/>
</dbReference>
<evidence type="ECO:0000259" key="10">
    <source>
        <dbReference type="Pfam" id="PF19425"/>
    </source>
</evidence>
<keyword evidence="4" id="KW-0479">Metal-binding</keyword>
<dbReference type="InterPro" id="IPR050570">
    <property type="entry name" value="Cell_wall_metabolism_enzyme"/>
</dbReference>
<dbReference type="EMBL" id="JAUCBP010000012">
    <property type="protein sequence ID" value="MDM7861795.1"/>
    <property type="molecule type" value="Genomic_DNA"/>
</dbReference>
<sequence>MKQQLKSLFHALPPRHKVAVSATAAMCALVLFFPSEPVVASRHAEISQLETGVRYQVDLPELNSTHVDVFDNESQWVDYTVRSGDTLARIFKRAGLTPRDTHEVSRAGELAKMLISLMPGEQISIKINEEGLFSGLKYQYSPTDTLYIEAAYPEPGVVKSRTINSHIEQKEVDIRLSFAQGEISSSFWNAGVEAGLTDNQIMELAGIFGWDIDFASEIRSGDTFNIVFEEQYIAGEFIGYGDIVAAEFVNQNEEFNAIKFTDGNYYTSDGRSMRKSFLRAPIHFTRVSSNFNPVRFHPVLKRIKPHRGVDYVAPIGSPVMSAGDGKVIKSGYDKYNGHHVFVQHGEKYTTKYLHFKSRAVKVGETVKQGQVIGYLGSSGMVTGAHLHYEFLVDGVHRNPRTVELPKADPIDPRQRAEFEQIAATRLAQLSNNKRIMLAMN</sequence>
<gene>
    <name evidence="11" type="ORF">QTP81_14425</name>
</gene>
<feature type="domain" description="M23ase beta-sheet core" evidence="8">
    <location>
        <begin position="305"/>
        <end position="399"/>
    </location>
</feature>
<dbReference type="InterPro" id="IPR018392">
    <property type="entry name" value="LysM"/>
</dbReference>
<keyword evidence="5" id="KW-0378">Hydrolase</keyword>
<reference evidence="11 12" key="1">
    <citation type="submission" date="2023-06" db="EMBL/GenBank/DDBJ databases">
        <title>Alteromonas sp. ASW11-36 isolated from intertidal sand.</title>
        <authorList>
            <person name="Li Y."/>
        </authorList>
    </citation>
    <scope>NUCLEOTIDE SEQUENCE [LARGE SCALE GENOMIC DNA]</scope>
    <source>
        <strain evidence="11 12">ASW11-36</strain>
    </source>
</reference>
<dbReference type="InterPro" id="IPR007340">
    <property type="entry name" value="LysM_Opacity-associatedA"/>
</dbReference>
<evidence type="ECO:0000256" key="2">
    <source>
        <dbReference type="ARBA" id="ARBA00004196"/>
    </source>
</evidence>
<evidence type="ECO:0000256" key="4">
    <source>
        <dbReference type="ARBA" id="ARBA00022723"/>
    </source>
</evidence>
<evidence type="ECO:0000256" key="7">
    <source>
        <dbReference type="ARBA" id="ARBA00023049"/>
    </source>
</evidence>
<dbReference type="Proteomes" id="UP001234343">
    <property type="component" value="Unassembled WGS sequence"/>
</dbReference>
<dbReference type="Pfam" id="PF01551">
    <property type="entry name" value="Peptidase_M23"/>
    <property type="match status" value="1"/>
</dbReference>
<keyword evidence="7" id="KW-0482">Metalloprotease</keyword>
<dbReference type="RefSeq" id="WP_289366462.1">
    <property type="nucleotide sequence ID" value="NZ_JAUCBP010000012.1"/>
</dbReference>
<dbReference type="Gene3D" id="2.70.70.10">
    <property type="entry name" value="Glucose Permease (Domain IIA)"/>
    <property type="match status" value="1"/>
</dbReference>
<organism evidence="11 12">
    <name type="scientific">Alteromonas arenosi</name>
    <dbReference type="NCBI Taxonomy" id="3055817"/>
    <lineage>
        <taxon>Bacteria</taxon>
        <taxon>Pseudomonadati</taxon>
        <taxon>Pseudomonadota</taxon>
        <taxon>Gammaproteobacteria</taxon>
        <taxon>Alteromonadales</taxon>
        <taxon>Alteromonadaceae</taxon>
        <taxon>Alteromonas/Salinimonas group</taxon>
        <taxon>Alteromonas</taxon>
    </lineage>
</organism>
<evidence type="ECO:0000256" key="3">
    <source>
        <dbReference type="ARBA" id="ARBA00022670"/>
    </source>
</evidence>
<protein>
    <submittedName>
        <fullName evidence="11">Peptidoglycan DD-metalloendopeptidase family protein</fullName>
    </submittedName>
</protein>
<comment type="subcellular location">
    <subcellularLocation>
        <location evidence="2">Cell envelope</location>
    </subcellularLocation>
</comment>
<dbReference type="CDD" id="cd00118">
    <property type="entry name" value="LysM"/>
    <property type="match status" value="1"/>
</dbReference>
<keyword evidence="3" id="KW-0645">Protease</keyword>
<comment type="caution">
    <text evidence="11">The sequence shown here is derived from an EMBL/GenBank/DDBJ whole genome shotgun (WGS) entry which is preliminary data.</text>
</comment>